<dbReference type="InterPro" id="IPR001638">
    <property type="entry name" value="Solute-binding_3/MltF_N"/>
</dbReference>
<dbReference type="PANTHER" id="PTHR35936:SF17">
    <property type="entry name" value="ARGININE-BINDING EXTRACELLULAR PROTEIN ARTP"/>
    <property type="match status" value="1"/>
</dbReference>
<name>A0ABV6JV25_9PROT</name>
<evidence type="ECO:0000313" key="4">
    <source>
        <dbReference type="Proteomes" id="UP001589865"/>
    </source>
</evidence>
<dbReference type="Gene3D" id="3.40.190.10">
    <property type="entry name" value="Periplasmic binding protein-like II"/>
    <property type="match status" value="2"/>
</dbReference>
<dbReference type="EMBL" id="JBHLUN010000010">
    <property type="protein sequence ID" value="MFC0409583.1"/>
    <property type="molecule type" value="Genomic_DNA"/>
</dbReference>
<comment type="caution">
    <text evidence="3">The sequence shown here is derived from an EMBL/GenBank/DDBJ whole genome shotgun (WGS) entry which is preliminary data.</text>
</comment>
<proteinExistence type="predicted"/>
<protein>
    <submittedName>
        <fullName evidence="3">Transporter substrate-binding domain-containing protein</fullName>
    </submittedName>
</protein>
<keyword evidence="1" id="KW-0732">Signal</keyword>
<keyword evidence="4" id="KW-1185">Reference proteome</keyword>
<organism evidence="3 4">
    <name type="scientific">Roseomonas elaeocarpi</name>
    <dbReference type="NCBI Taxonomy" id="907779"/>
    <lineage>
        <taxon>Bacteria</taxon>
        <taxon>Pseudomonadati</taxon>
        <taxon>Pseudomonadota</taxon>
        <taxon>Alphaproteobacteria</taxon>
        <taxon>Acetobacterales</taxon>
        <taxon>Roseomonadaceae</taxon>
        <taxon>Roseomonas</taxon>
    </lineage>
</organism>
<dbReference type="Proteomes" id="UP001589865">
    <property type="component" value="Unassembled WGS sequence"/>
</dbReference>
<evidence type="ECO:0000256" key="1">
    <source>
        <dbReference type="ARBA" id="ARBA00022729"/>
    </source>
</evidence>
<sequence length="269" mass="28752">MMDRRSLGRAALGLAVVGGLGLGSRAARAETPDTIKARGTLRAAIDLTAPPYGMLDAETKPTGSDVEAATLLARDLGVKLEIVPVNGPNRVPFLLTNKADLVLASFSITEERRKVIDYSAPYGVVPVMVGAPKGTALSSVTDLVGKTVAVTRGTTSDQELTRAARANAGISVVRYDDDATTNAAVASGQQDYLVAAPSVIREVNRANPSRNVEQKFVLAAYPYAIGLRKDQPELKAWLDDWVGKNLKNGRLNEVYTRYFGTPLPAEMLR</sequence>
<dbReference type="RefSeq" id="WP_377045333.1">
    <property type="nucleotide sequence ID" value="NZ_JBHLUN010000010.1"/>
</dbReference>
<evidence type="ECO:0000313" key="3">
    <source>
        <dbReference type="EMBL" id="MFC0409583.1"/>
    </source>
</evidence>
<gene>
    <name evidence="3" type="ORF">ACFFGY_15125</name>
</gene>
<reference evidence="3 4" key="1">
    <citation type="submission" date="2024-09" db="EMBL/GenBank/DDBJ databases">
        <authorList>
            <person name="Sun Q."/>
            <person name="Mori K."/>
        </authorList>
    </citation>
    <scope>NUCLEOTIDE SEQUENCE [LARGE SCALE GENOMIC DNA]</scope>
    <source>
        <strain evidence="3 4">TBRC 5777</strain>
    </source>
</reference>
<dbReference type="SUPFAM" id="SSF53850">
    <property type="entry name" value="Periplasmic binding protein-like II"/>
    <property type="match status" value="1"/>
</dbReference>
<dbReference type="SMART" id="SM00062">
    <property type="entry name" value="PBPb"/>
    <property type="match status" value="1"/>
</dbReference>
<dbReference type="PANTHER" id="PTHR35936">
    <property type="entry name" value="MEMBRANE-BOUND LYTIC MUREIN TRANSGLYCOSYLASE F"/>
    <property type="match status" value="1"/>
</dbReference>
<feature type="domain" description="Solute-binding protein family 3/N-terminal" evidence="2">
    <location>
        <begin position="40"/>
        <end position="262"/>
    </location>
</feature>
<evidence type="ECO:0000259" key="2">
    <source>
        <dbReference type="SMART" id="SM00062"/>
    </source>
</evidence>
<accession>A0ABV6JV25</accession>
<dbReference type="Pfam" id="PF00497">
    <property type="entry name" value="SBP_bac_3"/>
    <property type="match status" value="1"/>
</dbReference>